<dbReference type="GO" id="GO:0015818">
    <property type="term" value="P:isoleucine transport"/>
    <property type="evidence" value="ECO:0007669"/>
    <property type="project" value="TreeGrafter"/>
</dbReference>
<feature type="transmembrane region" description="Helical" evidence="9">
    <location>
        <begin position="75"/>
        <end position="97"/>
    </location>
</feature>
<evidence type="ECO:0000256" key="3">
    <source>
        <dbReference type="ARBA" id="ARBA00022448"/>
    </source>
</evidence>
<dbReference type="GO" id="GO:0005304">
    <property type="term" value="F:L-valine transmembrane transporter activity"/>
    <property type="evidence" value="ECO:0007669"/>
    <property type="project" value="TreeGrafter"/>
</dbReference>
<organism evidence="10 11">
    <name type="scientific">Crenobacter intestini</name>
    <dbReference type="NCBI Taxonomy" id="2563443"/>
    <lineage>
        <taxon>Bacteria</taxon>
        <taxon>Pseudomonadati</taxon>
        <taxon>Pseudomonadota</taxon>
        <taxon>Betaproteobacteria</taxon>
        <taxon>Neisseriales</taxon>
        <taxon>Neisseriaceae</taxon>
        <taxon>Crenobacter</taxon>
    </lineage>
</organism>
<dbReference type="GO" id="GO:0015188">
    <property type="term" value="F:L-isoleucine transmembrane transporter activity"/>
    <property type="evidence" value="ECO:0007669"/>
    <property type="project" value="TreeGrafter"/>
</dbReference>
<comment type="similarity">
    <text evidence="2 9">Belongs to the branched chain amino acid transporter family.</text>
</comment>
<gene>
    <name evidence="10" type="primary">brnQ</name>
    <name evidence="10" type="ORF">E5K04_07925</name>
</gene>
<protein>
    <recommendedName>
        <fullName evidence="9">Branched-chain amino acid transport system carrier protein</fullName>
    </recommendedName>
</protein>
<dbReference type="Proteomes" id="UP000308891">
    <property type="component" value="Unassembled WGS sequence"/>
</dbReference>
<feature type="transmembrane region" description="Helical" evidence="9">
    <location>
        <begin position="278"/>
        <end position="303"/>
    </location>
</feature>
<comment type="caution">
    <text evidence="10">The sequence shown here is derived from an EMBL/GenBank/DDBJ whole genome shotgun (WGS) entry which is preliminary data.</text>
</comment>
<evidence type="ECO:0000256" key="1">
    <source>
        <dbReference type="ARBA" id="ARBA00004651"/>
    </source>
</evidence>
<evidence type="ECO:0000313" key="11">
    <source>
        <dbReference type="Proteomes" id="UP000308891"/>
    </source>
</evidence>
<dbReference type="NCBIfam" id="TIGR00796">
    <property type="entry name" value="livcs"/>
    <property type="match status" value="1"/>
</dbReference>
<keyword evidence="5 9" id="KW-0812">Transmembrane</keyword>
<sequence>MLGNKDTAVLGMMVFALFLGAGNVIFPPMAGYQAGSHWLAAALGFIVTGVGLPFVTLLVVAAAGNGEALSRGLPAWAATLFWCALYLVIGPTFAMPRVVNVAYELGALPLGLPAHDATRLVFACAFGAGGLWFMLRPGSLINHIGRVMTPALLLLLAAVAAGVLVAPVSPVAPTGASDAFTAAADGLVSGYQTMDVLGAMAFGALVAQMLSLKGITRSRDVARVTAKAGLISAALLALLYLCLFYLGATAGTLAEGTPNGGQILARYVDALFGPAGSVLMAGIILLACLTTLVGVTSASAAYFARTFPALSYPRALAACMLATVVVANFGLDQLIRVTVPVLFLIYPPAIALVVLHALKSRLSAPAFSAALTLPVATLLGLADALNAAGLLGGGLLAVCRQLPLFAQGLGWLLPSALALALSAVLPLARRMARA</sequence>
<comment type="function">
    <text evidence="9">Component of the transport system for branched-chain amino acids.</text>
</comment>
<keyword evidence="7 9" id="KW-1133">Transmembrane helix</keyword>
<evidence type="ECO:0000256" key="8">
    <source>
        <dbReference type="ARBA" id="ARBA00023136"/>
    </source>
</evidence>
<evidence type="ECO:0000256" key="6">
    <source>
        <dbReference type="ARBA" id="ARBA00022970"/>
    </source>
</evidence>
<feature type="transmembrane region" description="Helical" evidence="9">
    <location>
        <begin position="228"/>
        <end position="248"/>
    </location>
</feature>
<dbReference type="PANTHER" id="PTHR30588">
    <property type="entry name" value="BRANCHED-CHAIN AMINO ACID TRANSPORT SYSTEM 2 CARRIER PROTEIN"/>
    <property type="match status" value="1"/>
</dbReference>
<feature type="transmembrane region" description="Helical" evidence="9">
    <location>
        <begin position="117"/>
        <end position="135"/>
    </location>
</feature>
<evidence type="ECO:0000313" key="10">
    <source>
        <dbReference type="EMBL" id="TIC83474.1"/>
    </source>
</evidence>
<reference evidence="10 11" key="1">
    <citation type="submission" date="2019-04" db="EMBL/GenBank/DDBJ databases">
        <title>Crenobacter sp. nov.</title>
        <authorList>
            <person name="Shi S."/>
        </authorList>
    </citation>
    <scope>NUCLEOTIDE SEQUENCE [LARGE SCALE GENOMIC DNA]</scope>
    <source>
        <strain evidence="10 11">GY 70310</strain>
    </source>
</reference>
<keyword evidence="4" id="KW-1003">Cell membrane</keyword>
<dbReference type="EMBL" id="STGJ01000007">
    <property type="protein sequence ID" value="TIC83474.1"/>
    <property type="molecule type" value="Genomic_DNA"/>
</dbReference>
<dbReference type="InterPro" id="IPR004685">
    <property type="entry name" value="Brnchd-chn_aa_trnsp_Livcs"/>
</dbReference>
<evidence type="ECO:0000256" key="7">
    <source>
        <dbReference type="ARBA" id="ARBA00022989"/>
    </source>
</evidence>
<feature type="transmembrane region" description="Helical" evidence="9">
    <location>
        <begin position="7"/>
        <end position="26"/>
    </location>
</feature>
<dbReference type="GO" id="GO:0015820">
    <property type="term" value="P:L-leucine transport"/>
    <property type="evidence" value="ECO:0007669"/>
    <property type="project" value="TreeGrafter"/>
</dbReference>
<dbReference type="AlphaFoldDB" id="A0A4T0UWK1"/>
<dbReference type="OrthoDB" id="9783920at2"/>
<keyword evidence="3 9" id="KW-0813">Transport</keyword>
<keyword evidence="8 9" id="KW-0472">Membrane</keyword>
<dbReference type="GO" id="GO:0005886">
    <property type="term" value="C:plasma membrane"/>
    <property type="evidence" value="ECO:0007669"/>
    <property type="project" value="UniProtKB-SubCell"/>
</dbReference>
<proteinExistence type="inferred from homology"/>
<comment type="subcellular location">
    <subcellularLocation>
        <location evidence="9">Cell inner membrane</location>
        <topology evidence="9">Multi-pass membrane protein</topology>
    </subcellularLocation>
    <subcellularLocation>
        <location evidence="1">Cell membrane</location>
        <topology evidence="1">Multi-pass membrane protein</topology>
    </subcellularLocation>
</comment>
<evidence type="ECO:0000256" key="2">
    <source>
        <dbReference type="ARBA" id="ARBA00008540"/>
    </source>
</evidence>
<dbReference type="PANTHER" id="PTHR30588:SF0">
    <property type="entry name" value="BRANCHED-CHAIN AMINO ACID PERMEASE BRNQ"/>
    <property type="match status" value="1"/>
</dbReference>
<feature type="transmembrane region" description="Helical" evidence="9">
    <location>
        <begin position="370"/>
        <end position="397"/>
    </location>
</feature>
<feature type="transmembrane region" description="Helical" evidence="9">
    <location>
        <begin position="315"/>
        <end position="331"/>
    </location>
</feature>
<name>A0A4T0UWK1_9NEIS</name>
<feature type="transmembrane region" description="Helical" evidence="9">
    <location>
        <begin position="147"/>
        <end position="168"/>
    </location>
</feature>
<keyword evidence="11" id="KW-1185">Reference proteome</keyword>
<evidence type="ECO:0000256" key="4">
    <source>
        <dbReference type="ARBA" id="ARBA00022475"/>
    </source>
</evidence>
<dbReference type="GO" id="GO:0015190">
    <property type="term" value="F:L-leucine transmembrane transporter activity"/>
    <property type="evidence" value="ECO:0007669"/>
    <property type="project" value="TreeGrafter"/>
</dbReference>
<feature type="transmembrane region" description="Helical" evidence="9">
    <location>
        <begin position="409"/>
        <end position="428"/>
    </location>
</feature>
<feature type="transmembrane region" description="Helical" evidence="9">
    <location>
        <begin position="196"/>
        <end position="216"/>
    </location>
</feature>
<dbReference type="Pfam" id="PF05525">
    <property type="entry name" value="Branch_AA_trans"/>
    <property type="match status" value="1"/>
</dbReference>
<feature type="transmembrane region" description="Helical" evidence="9">
    <location>
        <begin position="337"/>
        <end position="358"/>
    </location>
</feature>
<accession>A0A4T0UWK1</accession>
<evidence type="ECO:0000256" key="5">
    <source>
        <dbReference type="ARBA" id="ARBA00022692"/>
    </source>
</evidence>
<keyword evidence="6 9" id="KW-0029">Amino-acid transport</keyword>
<dbReference type="RefSeq" id="WP_136552747.1">
    <property type="nucleotide sequence ID" value="NZ_STGJ01000007.1"/>
</dbReference>
<feature type="transmembrane region" description="Helical" evidence="9">
    <location>
        <begin position="38"/>
        <end position="63"/>
    </location>
</feature>
<evidence type="ECO:0000256" key="9">
    <source>
        <dbReference type="RuleBase" id="RU362122"/>
    </source>
</evidence>